<comment type="caution">
    <text evidence="2">The sequence shown here is derived from an EMBL/GenBank/DDBJ whole genome shotgun (WGS) entry which is preliminary data.</text>
</comment>
<reference evidence="2" key="2">
    <citation type="submission" date="2020-11" db="EMBL/GenBank/DDBJ databases">
        <authorList>
            <person name="McCartney M.A."/>
            <person name="Auch B."/>
            <person name="Kono T."/>
            <person name="Mallez S."/>
            <person name="Becker A."/>
            <person name="Gohl D.M."/>
            <person name="Silverstein K.A.T."/>
            <person name="Koren S."/>
            <person name="Bechman K.B."/>
            <person name="Herman A."/>
            <person name="Abrahante J.E."/>
            <person name="Garbe J."/>
        </authorList>
    </citation>
    <scope>NUCLEOTIDE SEQUENCE</scope>
    <source>
        <strain evidence="2">Duluth1</strain>
        <tissue evidence="2">Whole animal</tissue>
    </source>
</reference>
<proteinExistence type="predicted"/>
<organism evidence="2 3">
    <name type="scientific">Dreissena polymorpha</name>
    <name type="common">Zebra mussel</name>
    <name type="synonym">Mytilus polymorpha</name>
    <dbReference type="NCBI Taxonomy" id="45954"/>
    <lineage>
        <taxon>Eukaryota</taxon>
        <taxon>Metazoa</taxon>
        <taxon>Spiralia</taxon>
        <taxon>Lophotrochozoa</taxon>
        <taxon>Mollusca</taxon>
        <taxon>Bivalvia</taxon>
        <taxon>Autobranchia</taxon>
        <taxon>Heteroconchia</taxon>
        <taxon>Euheterodonta</taxon>
        <taxon>Imparidentia</taxon>
        <taxon>Neoheterodontei</taxon>
        <taxon>Myida</taxon>
        <taxon>Dreissenoidea</taxon>
        <taxon>Dreissenidae</taxon>
        <taxon>Dreissena</taxon>
    </lineage>
</organism>
<reference evidence="2" key="1">
    <citation type="journal article" date="2019" name="bioRxiv">
        <title>The Genome of the Zebra Mussel, Dreissena polymorpha: A Resource for Invasive Species Research.</title>
        <authorList>
            <person name="McCartney M.A."/>
            <person name="Auch B."/>
            <person name="Kono T."/>
            <person name="Mallez S."/>
            <person name="Zhang Y."/>
            <person name="Obille A."/>
            <person name="Becker A."/>
            <person name="Abrahante J.E."/>
            <person name="Garbe J."/>
            <person name="Badalamenti J.P."/>
            <person name="Herman A."/>
            <person name="Mangelson H."/>
            <person name="Liachko I."/>
            <person name="Sullivan S."/>
            <person name="Sone E.D."/>
            <person name="Koren S."/>
            <person name="Silverstein K.A.T."/>
            <person name="Beckman K.B."/>
            <person name="Gohl D.M."/>
        </authorList>
    </citation>
    <scope>NUCLEOTIDE SEQUENCE</scope>
    <source>
        <strain evidence="2">Duluth1</strain>
        <tissue evidence="2">Whole animal</tissue>
    </source>
</reference>
<sequence>MTFNKSSCSDAGPDMPRSAQCGSGRLFDAGRGGYTQLTCHRPTYRGTPVVEENLGIKPVNAWINDPFGYFSGTSLP</sequence>
<dbReference type="Proteomes" id="UP000828390">
    <property type="component" value="Unassembled WGS sequence"/>
</dbReference>
<evidence type="ECO:0000313" key="3">
    <source>
        <dbReference type="Proteomes" id="UP000828390"/>
    </source>
</evidence>
<protein>
    <submittedName>
        <fullName evidence="2">Uncharacterized protein</fullName>
    </submittedName>
</protein>
<dbReference type="EMBL" id="JAIWYP010000001">
    <property type="protein sequence ID" value="KAH3879449.1"/>
    <property type="molecule type" value="Genomic_DNA"/>
</dbReference>
<evidence type="ECO:0000313" key="2">
    <source>
        <dbReference type="EMBL" id="KAH3879449.1"/>
    </source>
</evidence>
<gene>
    <name evidence="2" type="ORF">DPMN_003352</name>
</gene>
<evidence type="ECO:0000256" key="1">
    <source>
        <dbReference type="SAM" id="MobiDB-lite"/>
    </source>
</evidence>
<feature type="region of interest" description="Disordered" evidence="1">
    <location>
        <begin position="1"/>
        <end position="23"/>
    </location>
</feature>
<name>A0A9D4RSJ5_DREPO</name>
<keyword evidence="3" id="KW-1185">Reference proteome</keyword>
<dbReference type="AlphaFoldDB" id="A0A9D4RSJ5"/>
<accession>A0A9D4RSJ5</accession>